<accession>A0A557RLV9</accession>
<dbReference type="Proteomes" id="UP000316688">
    <property type="component" value="Unassembled WGS sequence"/>
</dbReference>
<dbReference type="SUPFAM" id="SSF89028">
    <property type="entry name" value="Cobalamin adenosyltransferase-like"/>
    <property type="match status" value="1"/>
</dbReference>
<keyword evidence="8 15" id="KW-0547">Nucleotide-binding</keyword>
<organism evidence="17 18">
    <name type="scientific">Spiribacter aquaticus</name>
    <dbReference type="NCBI Taxonomy" id="1935996"/>
    <lineage>
        <taxon>Bacteria</taxon>
        <taxon>Pseudomonadati</taxon>
        <taxon>Pseudomonadota</taxon>
        <taxon>Gammaproteobacteria</taxon>
        <taxon>Chromatiales</taxon>
        <taxon>Ectothiorhodospiraceae</taxon>
        <taxon>Spiribacter</taxon>
    </lineage>
</organism>
<evidence type="ECO:0000256" key="4">
    <source>
        <dbReference type="ARBA" id="ARBA00012454"/>
    </source>
</evidence>
<dbReference type="Pfam" id="PF01923">
    <property type="entry name" value="Cob_adeno_trans"/>
    <property type="match status" value="1"/>
</dbReference>
<evidence type="ECO:0000256" key="7">
    <source>
        <dbReference type="ARBA" id="ARBA00022679"/>
    </source>
</evidence>
<evidence type="ECO:0000259" key="16">
    <source>
        <dbReference type="Pfam" id="PF01923"/>
    </source>
</evidence>
<evidence type="ECO:0000256" key="11">
    <source>
        <dbReference type="ARBA" id="ARBA00033334"/>
    </source>
</evidence>
<dbReference type="InterPro" id="IPR036451">
    <property type="entry name" value="CblAdoTrfase-like_sf"/>
</dbReference>
<dbReference type="GO" id="GO:0005737">
    <property type="term" value="C:cytoplasm"/>
    <property type="evidence" value="ECO:0007669"/>
    <property type="project" value="UniProtKB-SubCell"/>
</dbReference>
<name>A0A557RLV9_9GAMM</name>
<comment type="catalytic activity">
    <reaction evidence="13 15">
        <text>2 cob(II)yrinate a,c diamide + reduced [electron-transfer flavoprotein] + 2 ATP = 2 adenosylcob(III)yrinate a,c-diamide + 2 triphosphate + oxidized [electron-transfer flavoprotein] + 3 H(+)</text>
        <dbReference type="Rhea" id="RHEA:11528"/>
        <dbReference type="Rhea" id="RHEA-COMP:10685"/>
        <dbReference type="Rhea" id="RHEA-COMP:10686"/>
        <dbReference type="ChEBI" id="CHEBI:15378"/>
        <dbReference type="ChEBI" id="CHEBI:18036"/>
        <dbReference type="ChEBI" id="CHEBI:30616"/>
        <dbReference type="ChEBI" id="CHEBI:57692"/>
        <dbReference type="ChEBI" id="CHEBI:58307"/>
        <dbReference type="ChEBI" id="CHEBI:58503"/>
        <dbReference type="ChEBI" id="CHEBI:58537"/>
        <dbReference type="EC" id="2.5.1.17"/>
    </reaction>
</comment>
<dbReference type="GO" id="GO:0009236">
    <property type="term" value="P:cobalamin biosynthetic process"/>
    <property type="evidence" value="ECO:0007669"/>
    <property type="project" value="UniProtKB-UniRule"/>
</dbReference>
<evidence type="ECO:0000256" key="6">
    <source>
        <dbReference type="ARBA" id="ARBA00022490"/>
    </source>
</evidence>
<protein>
    <recommendedName>
        <fullName evidence="5 15">Corrinoid adenosyltransferase</fullName>
        <ecNumber evidence="4 15">2.5.1.17</ecNumber>
    </recommendedName>
    <alternativeName>
        <fullName evidence="10 15">Cob(II)alamin adenosyltransferase</fullName>
    </alternativeName>
    <alternativeName>
        <fullName evidence="12 15">Cob(II)yrinic acid a,c-diamide adenosyltransferase</fullName>
    </alternativeName>
    <alternativeName>
        <fullName evidence="11 15">Cobinamide/cobalamin adenosyltransferase</fullName>
    </alternativeName>
</protein>
<keyword evidence="7 15" id="KW-0808">Transferase</keyword>
<dbReference type="InterPro" id="IPR029499">
    <property type="entry name" value="PduO-typ"/>
</dbReference>
<comment type="pathway">
    <text evidence="2 15">Cofactor biosynthesis; adenosylcobalamin biosynthesis; adenosylcobalamin from cob(II)yrinate a,c-diamide: step 2/7.</text>
</comment>
<dbReference type="InterPro" id="IPR016030">
    <property type="entry name" value="CblAdoTrfase-like"/>
</dbReference>
<keyword evidence="6" id="KW-0963">Cytoplasm</keyword>
<proteinExistence type="inferred from homology"/>
<dbReference type="UniPathway" id="UPA00148">
    <property type="reaction ID" value="UER00233"/>
</dbReference>
<evidence type="ECO:0000256" key="12">
    <source>
        <dbReference type="ARBA" id="ARBA00033354"/>
    </source>
</evidence>
<gene>
    <name evidence="17" type="ORF">FPL11_00245</name>
</gene>
<dbReference type="Gene3D" id="1.20.1200.10">
    <property type="entry name" value="Cobalamin adenosyltransferase-like"/>
    <property type="match status" value="1"/>
</dbReference>
<keyword evidence="9 15" id="KW-0067">ATP-binding</keyword>
<sequence>MVKLTRIYTRTGDTGQTGLGDGSRVAKTDPRVTAYGTVDELNALLGICRLHAGGDLEAALTRIQNDLFDVGADLCTPEQEDPPFEPLRVATGQTEWLEGEIDRVNAHLETLRSFVLPAGSPAAAHLHHARTVARRAERETAALAVTTPINENVLRYLNRLSDYLFVLARDANREAGGDVLWQPGEHR</sequence>
<evidence type="ECO:0000256" key="8">
    <source>
        <dbReference type="ARBA" id="ARBA00022741"/>
    </source>
</evidence>
<evidence type="ECO:0000256" key="15">
    <source>
        <dbReference type="RuleBase" id="RU366026"/>
    </source>
</evidence>
<dbReference type="PANTHER" id="PTHR12213">
    <property type="entry name" value="CORRINOID ADENOSYLTRANSFERASE"/>
    <property type="match status" value="1"/>
</dbReference>
<dbReference type="NCBIfam" id="TIGR00636">
    <property type="entry name" value="PduO_Nterm"/>
    <property type="match status" value="1"/>
</dbReference>
<keyword evidence="18" id="KW-1185">Reference proteome</keyword>
<dbReference type="PANTHER" id="PTHR12213:SF0">
    <property type="entry name" value="CORRINOID ADENOSYLTRANSFERASE MMAB"/>
    <property type="match status" value="1"/>
</dbReference>
<evidence type="ECO:0000256" key="9">
    <source>
        <dbReference type="ARBA" id="ARBA00022840"/>
    </source>
</evidence>
<evidence type="ECO:0000256" key="5">
    <source>
        <dbReference type="ARBA" id="ARBA00020963"/>
    </source>
</evidence>
<comment type="caution">
    <text evidence="17">The sequence shown here is derived from an EMBL/GenBank/DDBJ whole genome shotgun (WGS) entry which is preliminary data.</text>
</comment>
<evidence type="ECO:0000256" key="3">
    <source>
        <dbReference type="ARBA" id="ARBA00007487"/>
    </source>
</evidence>
<dbReference type="RefSeq" id="WP_069134349.1">
    <property type="nucleotide sequence ID" value="NZ_VMKP01000001.1"/>
</dbReference>
<evidence type="ECO:0000313" key="17">
    <source>
        <dbReference type="EMBL" id="TVO66170.1"/>
    </source>
</evidence>
<dbReference type="AlphaFoldDB" id="A0A557RLV9"/>
<comment type="catalytic activity">
    <reaction evidence="14 15">
        <text>2 cob(II)alamin + reduced [electron-transfer flavoprotein] + 2 ATP = 2 adenosylcob(III)alamin + 2 triphosphate + oxidized [electron-transfer flavoprotein] + 3 H(+)</text>
        <dbReference type="Rhea" id="RHEA:28671"/>
        <dbReference type="Rhea" id="RHEA-COMP:10685"/>
        <dbReference type="Rhea" id="RHEA-COMP:10686"/>
        <dbReference type="ChEBI" id="CHEBI:15378"/>
        <dbReference type="ChEBI" id="CHEBI:16304"/>
        <dbReference type="ChEBI" id="CHEBI:18036"/>
        <dbReference type="ChEBI" id="CHEBI:18408"/>
        <dbReference type="ChEBI" id="CHEBI:30616"/>
        <dbReference type="ChEBI" id="CHEBI:57692"/>
        <dbReference type="ChEBI" id="CHEBI:58307"/>
        <dbReference type="EC" id="2.5.1.17"/>
    </reaction>
</comment>
<dbReference type="GO" id="GO:0005524">
    <property type="term" value="F:ATP binding"/>
    <property type="evidence" value="ECO:0007669"/>
    <property type="project" value="UniProtKB-UniRule"/>
</dbReference>
<dbReference type="FunFam" id="1.20.1200.10:FF:000003">
    <property type="entry name" value="ATP:cob(I)alamin adenosyltransferase"/>
    <property type="match status" value="1"/>
</dbReference>
<evidence type="ECO:0000256" key="13">
    <source>
        <dbReference type="ARBA" id="ARBA00048555"/>
    </source>
</evidence>
<comment type="subcellular location">
    <subcellularLocation>
        <location evidence="1">Cytoplasm</location>
    </subcellularLocation>
</comment>
<dbReference type="EC" id="2.5.1.17" evidence="4 15"/>
<evidence type="ECO:0000256" key="2">
    <source>
        <dbReference type="ARBA" id="ARBA00005121"/>
    </source>
</evidence>
<feature type="domain" description="Cobalamin adenosyltransferase-like" evidence="16">
    <location>
        <begin position="7"/>
        <end position="169"/>
    </location>
</feature>
<evidence type="ECO:0000313" key="18">
    <source>
        <dbReference type="Proteomes" id="UP000316688"/>
    </source>
</evidence>
<keyword evidence="15" id="KW-0169">Cobalamin biosynthesis</keyword>
<comment type="similarity">
    <text evidence="3 15">Belongs to the Cob(I)alamin adenosyltransferase family.</text>
</comment>
<evidence type="ECO:0000256" key="10">
    <source>
        <dbReference type="ARBA" id="ARBA00031529"/>
    </source>
</evidence>
<evidence type="ECO:0000256" key="1">
    <source>
        <dbReference type="ARBA" id="ARBA00004496"/>
    </source>
</evidence>
<dbReference type="EMBL" id="VMKP01000001">
    <property type="protein sequence ID" value="TVO66170.1"/>
    <property type="molecule type" value="Genomic_DNA"/>
</dbReference>
<evidence type="ECO:0000256" key="14">
    <source>
        <dbReference type="ARBA" id="ARBA00048692"/>
    </source>
</evidence>
<dbReference type="GO" id="GO:0008817">
    <property type="term" value="F:corrinoid adenosyltransferase activity"/>
    <property type="evidence" value="ECO:0007669"/>
    <property type="project" value="UniProtKB-UniRule"/>
</dbReference>
<reference evidence="17 18" key="1">
    <citation type="submission" date="2019-07" db="EMBL/GenBank/DDBJ databases">
        <title>Reclasification of Spiribacter aquaticus.</title>
        <authorList>
            <person name="Leon M.J."/>
            <person name="Sanchez-Porro C."/>
            <person name="Ventosa A."/>
        </authorList>
    </citation>
    <scope>NUCLEOTIDE SEQUENCE [LARGE SCALE GENOMIC DNA]</scope>
    <source>
        <strain evidence="17 18">SP30</strain>
    </source>
</reference>